<evidence type="ECO:0000256" key="1">
    <source>
        <dbReference type="ARBA" id="ARBA00004123"/>
    </source>
</evidence>
<keyword evidence="6" id="KW-1185">Reference proteome</keyword>
<dbReference type="EMBL" id="MCFC01000001">
    <property type="protein sequence ID" value="ORY35327.1"/>
    <property type="molecule type" value="Genomic_DNA"/>
</dbReference>
<dbReference type="AlphaFoldDB" id="A0A1Y2BL49"/>
<dbReference type="CDD" id="cd12148">
    <property type="entry name" value="fungal_TF_MHR"/>
    <property type="match status" value="1"/>
</dbReference>
<keyword evidence="2" id="KW-0539">Nucleus</keyword>
<proteinExistence type="predicted"/>
<feature type="region of interest" description="Disordered" evidence="3">
    <location>
        <begin position="103"/>
        <end position="155"/>
    </location>
</feature>
<feature type="compositionally biased region" description="Polar residues" evidence="3">
    <location>
        <begin position="103"/>
        <end position="119"/>
    </location>
</feature>
<evidence type="ECO:0000313" key="6">
    <source>
        <dbReference type="Proteomes" id="UP000193986"/>
    </source>
</evidence>
<feature type="compositionally biased region" description="Low complexity" evidence="3">
    <location>
        <begin position="143"/>
        <end position="155"/>
    </location>
</feature>
<dbReference type="PANTHER" id="PTHR31001:SF76">
    <property type="entry name" value="ZN(2)-C6 FUNGAL-TYPE DOMAIN-CONTAINING PROTEIN"/>
    <property type="match status" value="1"/>
</dbReference>
<dbReference type="SUPFAM" id="SSF57701">
    <property type="entry name" value="Zn2/Cys6 DNA-binding domain"/>
    <property type="match status" value="1"/>
</dbReference>
<dbReference type="InterPro" id="IPR001138">
    <property type="entry name" value="Zn2Cys6_DnaBD"/>
</dbReference>
<name>A0A1Y2BL49_9TREE</name>
<dbReference type="Proteomes" id="UP000193986">
    <property type="component" value="Unassembled WGS sequence"/>
</dbReference>
<comment type="subcellular location">
    <subcellularLocation>
        <location evidence="1">Nucleus</location>
    </subcellularLocation>
</comment>
<evidence type="ECO:0000313" key="5">
    <source>
        <dbReference type="EMBL" id="ORY35327.1"/>
    </source>
</evidence>
<evidence type="ECO:0000256" key="2">
    <source>
        <dbReference type="ARBA" id="ARBA00023242"/>
    </source>
</evidence>
<dbReference type="InterPro" id="IPR050613">
    <property type="entry name" value="Sec_Metabolite_Reg"/>
</dbReference>
<comment type="caution">
    <text evidence="5">The sequence shown here is derived from an EMBL/GenBank/DDBJ whole genome shotgun (WGS) entry which is preliminary data.</text>
</comment>
<evidence type="ECO:0000256" key="3">
    <source>
        <dbReference type="SAM" id="MobiDB-lite"/>
    </source>
</evidence>
<gene>
    <name evidence="5" type="ORF">BCR39DRAFT_596085</name>
</gene>
<dbReference type="GO" id="GO:0005634">
    <property type="term" value="C:nucleus"/>
    <property type="evidence" value="ECO:0007669"/>
    <property type="project" value="UniProtKB-SubCell"/>
</dbReference>
<dbReference type="CDD" id="cd00067">
    <property type="entry name" value="GAL4"/>
    <property type="match status" value="1"/>
</dbReference>
<dbReference type="InterPro" id="IPR036864">
    <property type="entry name" value="Zn2-C6_fun-type_DNA-bd_sf"/>
</dbReference>
<feature type="domain" description="Zn(2)-C6 fungal-type" evidence="4">
    <location>
        <begin position="21"/>
        <end position="52"/>
    </location>
</feature>
<dbReference type="OrthoDB" id="3364175at2759"/>
<reference evidence="5 6" key="1">
    <citation type="submission" date="2016-07" db="EMBL/GenBank/DDBJ databases">
        <title>Pervasive Adenine N6-methylation of Active Genes in Fungi.</title>
        <authorList>
            <consortium name="DOE Joint Genome Institute"/>
            <person name="Mondo S.J."/>
            <person name="Dannebaum R.O."/>
            <person name="Kuo R.C."/>
            <person name="Labutti K."/>
            <person name="Haridas S."/>
            <person name="Kuo A."/>
            <person name="Salamov A."/>
            <person name="Ahrendt S.R."/>
            <person name="Lipzen A."/>
            <person name="Sullivan W."/>
            <person name="Andreopoulos W.B."/>
            <person name="Clum A."/>
            <person name="Lindquist E."/>
            <person name="Daum C."/>
            <person name="Ramamoorthy G.K."/>
            <person name="Gryganskyi A."/>
            <person name="Culley D."/>
            <person name="Magnuson J.K."/>
            <person name="James T.Y."/>
            <person name="O'Malley M.A."/>
            <person name="Stajich J.E."/>
            <person name="Spatafora J.W."/>
            <person name="Visel A."/>
            <person name="Grigoriev I.V."/>
        </authorList>
    </citation>
    <scope>NUCLEOTIDE SEQUENCE [LARGE SCALE GENOMIC DNA]</scope>
    <source>
        <strain evidence="5 6">68-887.2</strain>
    </source>
</reference>
<accession>A0A1Y2BL49</accession>
<dbReference type="Gene3D" id="4.10.240.10">
    <property type="entry name" value="Zn(2)-C6 fungal-type DNA-binding domain"/>
    <property type="match status" value="1"/>
</dbReference>
<dbReference type="PANTHER" id="PTHR31001">
    <property type="entry name" value="UNCHARACTERIZED TRANSCRIPTIONAL REGULATORY PROTEIN"/>
    <property type="match status" value="1"/>
</dbReference>
<dbReference type="STRING" id="71784.A0A1Y2BL49"/>
<dbReference type="GO" id="GO:0008270">
    <property type="term" value="F:zinc ion binding"/>
    <property type="evidence" value="ECO:0007669"/>
    <property type="project" value="InterPro"/>
</dbReference>
<evidence type="ECO:0000259" key="4">
    <source>
        <dbReference type="PROSITE" id="PS50048"/>
    </source>
</evidence>
<dbReference type="InParanoid" id="A0A1Y2BL49"/>
<dbReference type="SMART" id="SM00066">
    <property type="entry name" value="GAL4"/>
    <property type="match status" value="1"/>
</dbReference>
<dbReference type="PROSITE" id="PS50048">
    <property type="entry name" value="ZN2_CY6_FUNGAL_2"/>
    <property type="match status" value="1"/>
</dbReference>
<sequence>MSDLPGPSRKSIRTSQREVKSCGFCYRRKLKCNKVYPCQRCIARGLGELCQQETVLVNGRIIGGDSARTSRRQPTIAQLTEENKTLHRKVSAQEKVIRSLLDQSDGTSVKESNSAQGQQLVPRRESLDLESAKSESESRGPSSRASTAEAEAGAAELEERTEYLHTVGQLFGLSATDIVGRQEPSKLFGQSGVYTLEALCSLVPLDQSTALVRYHCNFIHWIHTVFHVPTYLREHDEWLSGIKSGLGEVGTYDYYALYFAVIACSLYFMDDKVANAMGFAQDAILVLPRFWFDISLQCLQLSGFMTSPSIPILQTICILPTIAHAFDGSKYLASLMHCGLGLARDLKFHLVRSEGPSALWGGYVRSEIARRIWWCLMIADSLKPGAQHPFHLIYPAAWTSPPSNIDDSALSDDSPPIPRPLNEVTCVSHLLLMGRLADLFRDFSHTFTSKSSASSRFRIVKTFAERLDKLFDAFPNLRPREDEVYPEQYDPFAPFDWQCWSRYLWATAIPTLRIELWRWFLGRSYTDERFAEARQICVASARAQIAARKKRVPIMFQKNWHVSSYTVVAGMVLATELIHGKPDETERFGLHAEIIEIVNFLRSMENPDAMVKRGVQILDKLLAEAYAVETASATASLSNPMIPQTNNNFTGSDLGAAPIWPLADGPSDFDSDLFDMLLSADAWAPPSSVE</sequence>
<dbReference type="GO" id="GO:0000981">
    <property type="term" value="F:DNA-binding transcription factor activity, RNA polymerase II-specific"/>
    <property type="evidence" value="ECO:0007669"/>
    <property type="project" value="InterPro"/>
</dbReference>
<organism evidence="5 6">
    <name type="scientific">Naematelia encephala</name>
    <dbReference type="NCBI Taxonomy" id="71784"/>
    <lineage>
        <taxon>Eukaryota</taxon>
        <taxon>Fungi</taxon>
        <taxon>Dikarya</taxon>
        <taxon>Basidiomycota</taxon>
        <taxon>Agaricomycotina</taxon>
        <taxon>Tremellomycetes</taxon>
        <taxon>Tremellales</taxon>
        <taxon>Naemateliaceae</taxon>
        <taxon>Naematelia</taxon>
    </lineage>
</organism>
<protein>
    <recommendedName>
        <fullName evidence="4">Zn(2)-C6 fungal-type domain-containing protein</fullName>
    </recommendedName>
</protein>
<feature type="compositionally biased region" description="Basic and acidic residues" evidence="3">
    <location>
        <begin position="122"/>
        <end position="138"/>
    </location>
</feature>